<evidence type="ECO:0000313" key="2">
    <source>
        <dbReference type="Proteomes" id="UP000094444"/>
    </source>
</evidence>
<dbReference type="InterPro" id="IPR020915">
    <property type="entry name" value="UPF0311"/>
</dbReference>
<sequence>MISTGEILPIGSDWGLVDAKGGFAVDAFYQLRTTDNVDIFGRSRGPPQASGLGDQIKTVITLETGDEKYYWLNNILVVGVTTVGDGFITIDAWQVTLP</sequence>
<dbReference type="AlphaFoldDB" id="A0A2P5I7W6"/>
<dbReference type="OrthoDB" id="2544694at2759"/>
<name>A0A2P5I7W6_DIAHE</name>
<dbReference type="PANTHER" id="PTHR37315">
    <property type="entry name" value="UPF0311 PROTEIN BLR7842"/>
    <property type="match status" value="1"/>
</dbReference>
<dbReference type="PANTHER" id="PTHR37315:SF1">
    <property type="entry name" value="UPF0311 PROTEIN BLR7842"/>
    <property type="match status" value="1"/>
</dbReference>
<dbReference type="STRING" id="158607.A0A2P5I7W6"/>
<gene>
    <name evidence="1" type="ORF">DHEL01_v202984</name>
</gene>
<reference evidence="1" key="1">
    <citation type="submission" date="2017-09" db="EMBL/GenBank/DDBJ databases">
        <title>Polyketide synthases of a Diaporthe helianthi virulent isolate.</title>
        <authorList>
            <person name="Baroncelli R."/>
        </authorList>
    </citation>
    <scope>NUCLEOTIDE SEQUENCE [LARGE SCALE GENOMIC DNA]</scope>
    <source>
        <strain evidence="1">7/96</strain>
    </source>
</reference>
<dbReference type="Pfam" id="PF11578">
    <property type="entry name" value="DUF3237"/>
    <property type="match status" value="1"/>
</dbReference>
<organism evidence="1 2">
    <name type="scientific">Diaporthe helianthi</name>
    <dbReference type="NCBI Taxonomy" id="158607"/>
    <lineage>
        <taxon>Eukaryota</taxon>
        <taxon>Fungi</taxon>
        <taxon>Dikarya</taxon>
        <taxon>Ascomycota</taxon>
        <taxon>Pezizomycotina</taxon>
        <taxon>Sordariomycetes</taxon>
        <taxon>Sordariomycetidae</taxon>
        <taxon>Diaporthales</taxon>
        <taxon>Diaporthaceae</taxon>
        <taxon>Diaporthe</taxon>
    </lineage>
</organism>
<proteinExistence type="predicted"/>
<dbReference type="InParanoid" id="A0A2P5I7W6"/>
<accession>A0A2P5I7W6</accession>
<dbReference type="EMBL" id="MAVT02000173">
    <property type="protein sequence ID" value="POS78608.1"/>
    <property type="molecule type" value="Genomic_DNA"/>
</dbReference>
<evidence type="ECO:0000313" key="1">
    <source>
        <dbReference type="EMBL" id="POS78608.1"/>
    </source>
</evidence>
<protein>
    <submittedName>
        <fullName evidence="1">Uncharacterized protein</fullName>
    </submittedName>
</protein>
<comment type="caution">
    <text evidence="1">The sequence shown here is derived from an EMBL/GenBank/DDBJ whole genome shotgun (WGS) entry which is preliminary data.</text>
</comment>
<keyword evidence="2" id="KW-1185">Reference proteome</keyword>
<dbReference type="Proteomes" id="UP000094444">
    <property type="component" value="Unassembled WGS sequence"/>
</dbReference>
<dbReference type="Gene3D" id="2.40.160.20">
    <property type="match status" value="1"/>
</dbReference>